<dbReference type="KEGG" id="vcy:IX92_07015"/>
<organism evidence="1 2">
    <name type="scientific">Vibrio coralliilyticus</name>
    <dbReference type="NCBI Taxonomy" id="190893"/>
    <lineage>
        <taxon>Bacteria</taxon>
        <taxon>Pseudomonadati</taxon>
        <taxon>Pseudomonadota</taxon>
        <taxon>Gammaproteobacteria</taxon>
        <taxon>Vibrionales</taxon>
        <taxon>Vibrionaceae</taxon>
        <taxon>Vibrio</taxon>
    </lineage>
</organism>
<keyword evidence="2" id="KW-1185">Reference proteome</keyword>
<evidence type="ECO:0000313" key="2">
    <source>
        <dbReference type="Proteomes" id="UP000030081"/>
    </source>
</evidence>
<reference evidence="1 2" key="1">
    <citation type="submission" date="2014-10" db="EMBL/GenBank/DDBJ databases">
        <title>The Complete Genome Sequence for the Shellfish Pathogen Vibrio coralliilyticus RE98 Isolated from a Shellfish Hatchery.</title>
        <authorList>
            <person name="Richards G.P."/>
            <person name="Bono J.L."/>
            <person name="Watson M.A."/>
            <person name="Needleman D.S."/>
        </authorList>
    </citation>
    <scope>NUCLEOTIDE SEQUENCE [LARGE SCALE GENOMIC DNA]</scope>
    <source>
        <strain evidence="1 2">RE98</strain>
    </source>
</reference>
<name>A0AAN0SAF2_9VIBR</name>
<sequence>MKIIKVLFLVVATISSDALSRAHYNKVVDQVQIDSSSGCLLFSLEGVTEADPVKPNGPWFSMHPDNASKQAVLSVLLLSHASGSQVKVTTTGGTQCGHAEFHTVRLQSKS</sequence>
<dbReference type="Proteomes" id="UP000030081">
    <property type="component" value="Chromosome 1"/>
</dbReference>
<proteinExistence type="predicted"/>
<dbReference type="EMBL" id="CP009617">
    <property type="protein sequence ID" value="AIW18809.1"/>
    <property type="molecule type" value="Genomic_DNA"/>
</dbReference>
<dbReference type="RefSeq" id="WP_043007978.1">
    <property type="nucleotide sequence ID" value="NZ_CP009617.1"/>
</dbReference>
<gene>
    <name evidence="1" type="ORF">IX92_07015</name>
</gene>
<protein>
    <submittedName>
        <fullName evidence="1">Uncharacterized protein</fullName>
    </submittedName>
</protein>
<dbReference type="AlphaFoldDB" id="A0AAN0SAF2"/>
<accession>A0AAN0SAF2</accession>
<evidence type="ECO:0000313" key="1">
    <source>
        <dbReference type="EMBL" id="AIW18809.1"/>
    </source>
</evidence>